<keyword evidence="3" id="KW-1185">Reference proteome</keyword>
<feature type="signal peptide" evidence="1">
    <location>
        <begin position="1"/>
        <end position="23"/>
    </location>
</feature>
<gene>
    <name evidence="2" type="ORF">C8034_v010948</name>
</gene>
<sequence>MVVTRTLYLLASALAMWAQVVTSVEIFSEQRRGTMSYTCPCFYGLLHQNIQFKAEGRTNERGDPEVYITVTQFQLFVEPQSLVVPRPGPGLRNDVSFGFIARFCPGRG</sequence>
<reference evidence="2 3" key="1">
    <citation type="submission" date="2018-11" db="EMBL/GenBank/DDBJ databases">
        <title>Genome sequence and assembly of Colletotrichum sidae.</title>
        <authorList>
            <person name="Gan P."/>
            <person name="Shirasu K."/>
        </authorList>
    </citation>
    <scope>NUCLEOTIDE SEQUENCE [LARGE SCALE GENOMIC DNA]</scope>
    <source>
        <strain evidence="2 3">CBS 518.97</strain>
    </source>
</reference>
<evidence type="ECO:0000313" key="2">
    <source>
        <dbReference type="EMBL" id="TEA18502.1"/>
    </source>
</evidence>
<organism evidence="2 3">
    <name type="scientific">Colletotrichum sidae</name>
    <dbReference type="NCBI Taxonomy" id="1347389"/>
    <lineage>
        <taxon>Eukaryota</taxon>
        <taxon>Fungi</taxon>
        <taxon>Dikarya</taxon>
        <taxon>Ascomycota</taxon>
        <taxon>Pezizomycotina</taxon>
        <taxon>Sordariomycetes</taxon>
        <taxon>Hypocreomycetidae</taxon>
        <taxon>Glomerellales</taxon>
        <taxon>Glomerellaceae</taxon>
        <taxon>Colletotrichum</taxon>
        <taxon>Colletotrichum orbiculare species complex</taxon>
    </lineage>
</organism>
<evidence type="ECO:0000313" key="3">
    <source>
        <dbReference type="Proteomes" id="UP000295604"/>
    </source>
</evidence>
<accession>A0A4R8TJV1</accession>
<dbReference type="EMBL" id="QAPF01000063">
    <property type="protein sequence ID" value="TEA18502.1"/>
    <property type="molecule type" value="Genomic_DNA"/>
</dbReference>
<evidence type="ECO:0000256" key="1">
    <source>
        <dbReference type="SAM" id="SignalP"/>
    </source>
</evidence>
<feature type="chain" id="PRO_5020778163" evidence="1">
    <location>
        <begin position="24"/>
        <end position="108"/>
    </location>
</feature>
<dbReference type="Proteomes" id="UP000295604">
    <property type="component" value="Unassembled WGS sequence"/>
</dbReference>
<comment type="caution">
    <text evidence="2">The sequence shown here is derived from an EMBL/GenBank/DDBJ whole genome shotgun (WGS) entry which is preliminary data.</text>
</comment>
<proteinExistence type="predicted"/>
<keyword evidence="1" id="KW-0732">Signal</keyword>
<dbReference type="AlphaFoldDB" id="A0A4R8TJV1"/>
<protein>
    <submittedName>
        <fullName evidence="2">Uncharacterized protein</fullName>
    </submittedName>
</protein>
<name>A0A4R8TJV1_9PEZI</name>